<accession>A0AAV4DN44</accession>
<dbReference type="EMBL" id="BLXT01008064">
    <property type="protein sequence ID" value="GFO45702.1"/>
    <property type="molecule type" value="Genomic_DNA"/>
</dbReference>
<dbReference type="Proteomes" id="UP000735302">
    <property type="component" value="Unassembled WGS sequence"/>
</dbReference>
<reference evidence="1 2" key="1">
    <citation type="journal article" date="2021" name="Elife">
        <title>Chloroplast acquisition without the gene transfer in kleptoplastic sea slugs, Plakobranchus ocellatus.</title>
        <authorList>
            <person name="Maeda T."/>
            <person name="Takahashi S."/>
            <person name="Yoshida T."/>
            <person name="Shimamura S."/>
            <person name="Takaki Y."/>
            <person name="Nagai Y."/>
            <person name="Toyoda A."/>
            <person name="Suzuki Y."/>
            <person name="Arimoto A."/>
            <person name="Ishii H."/>
            <person name="Satoh N."/>
            <person name="Nishiyama T."/>
            <person name="Hasebe M."/>
            <person name="Maruyama T."/>
            <person name="Minagawa J."/>
            <person name="Obokata J."/>
            <person name="Shigenobu S."/>
        </authorList>
    </citation>
    <scope>NUCLEOTIDE SEQUENCE [LARGE SCALE GENOMIC DNA]</scope>
</reference>
<gene>
    <name evidence="1" type="ORF">PoB_007220700</name>
</gene>
<organism evidence="1 2">
    <name type="scientific">Plakobranchus ocellatus</name>
    <dbReference type="NCBI Taxonomy" id="259542"/>
    <lineage>
        <taxon>Eukaryota</taxon>
        <taxon>Metazoa</taxon>
        <taxon>Spiralia</taxon>
        <taxon>Lophotrochozoa</taxon>
        <taxon>Mollusca</taxon>
        <taxon>Gastropoda</taxon>
        <taxon>Heterobranchia</taxon>
        <taxon>Euthyneura</taxon>
        <taxon>Panpulmonata</taxon>
        <taxon>Sacoglossa</taxon>
        <taxon>Placobranchoidea</taxon>
        <taxon>Plakobranchidae</taxon>
        <taxon>Plakobranchus</taxon>
    </lineage>
</organism>
<feature type="non-terminal residue" evidence="1">
    <location>
        <position position="218"/>
    </location>
</feature>
<keyword evidence="2" id="KW-1185">Reference proteome</keyword>
<evidence type="ECO:0000313" key="1">
    <source>
        <dbReference type="EMBL" id="GFO45702.1"/>
    </source>
</evidence>
<proteinExistence type="predicted"/>
<comment type="caution">
    <text evidence="1">The sequence shown here is derived from an EMBL/GenBank/DDBJ whole genome shotgun (WGS) entry which is preliminary data.</text>
</comment>
<sequence length="218" mass="24541">MSQMPDVTEQMQSVPRITELTAVAHQMQPVHTMSKMAELSEVTHHMQPMQVSSKELSEVAHQIQQGTVEAVPLGVTLTQIADQIERKPVLDPSETLQTKKTPKGKYRVQRYRKEWEKESWAAGWLTMKSPIKAHCLVCDKDLTAGKSELVGHAKGARHIRKAQNRPLTASEVTTITLPDIEMNHAVLHSGYHHPTLRAWNSQNTTITADNLLYPLFIV</sequence>
<evidence type="ECO:0000313" key="2">
    <source>
        <dbReference type="Proteomes" id="UP000735302"/>
    </source>
</evidence>
<name>A0AAV4DN44_9GAST</name>
<protein>
    <submittedName>
        <fullName evidence="1">Delta-aminolevulinic acid dehydratase</fullName>
    </submittedName>
</protein>
<dbReference type="AlphaFoldDB" id="A0AAV4DN44"/>